<evidence type="ECO:0000259" key="7">
    <source>
        <dbReference type="PROSITE" id="PS52040"/>
    </source>
</evidence>
<dbReference type="EMBL" id="WNUR01000996">
    <property type="protein sequence ID" value="MDZ7543267.1"/>
    <property type="molecule type" value="Genomic_DNA"/>
</dbReference>
<feature type="non-terminal residue" evidence="8">
    <location>
        <position position="1"/>
    </location>
</feature>
<name>A0AAW9K4V9_CLOPF</name>
<dbReference type="AlphaFoldDB" id="A0AAW9K4V9"/>
<dbReference type="PANTHER" id="PTHR43493">
    <property type="entry name" value="DNA GYRASE/TOPOISOMERASE SUBUNIT A"/>
    <property type="match status" value="1"/>
</dbReference>
<accession>A0AAW9K4V9</accession>
<dbReference type="Gene3D" id="3.90.199.10">
    <property type="entry name" value="Topoisomerase II, domain 5"/>
    <property type="match status" value="1"/>
</dbReference>
<organism evidence="8 9">
    <name type="scientific">Clostridium perfringens</name>
    <dbReference type="NCBI Taxonomy" id="1502"/>
    <lineage>
        <taxon>Bacteria</taxon>
        <taxon>Bacillati</taxon>
        <taxon>Bacillota</taxon>
        <taxon>Clostridia</taxon>
        <taxon>Eubacteriales</taxon>
        <taxon>Clostridiaceae</taxon>
        <taxon>Clostridium</taxon>
    </lineage>
</organism>
<dbReference type="PANTHER" id="PTHR43493:SF5">
    <property type="entry name" value="DNA GYRASE SUBUNIT A, CHLOROPLASTIC_MITOCHONDRIAL"/>
    <property type="match status" value="1"/>
</dbReference>
<gene>
    <name evidence="8" type="ORF">GNF83_19225</name>
</gene>
<comment type="catalytic activity">
    <reaction evidence="1">
        <text>ATP-dependent breakage, passage and rejoining of double-stranded DNA.</text>
        <dbReference type="EC" id="5.6.2.2"/>
    </reaction>
</comment>
<evidence type="ECO:0000256" key="4">
    <source>
        <dbReference type="ARBA" id="ARBA00023125"/>
    </source>
</evidence>
<dbReference type="GO" id="GO:0005524">
    <property type="term" value="F:ATP binding"/>
    <property type="evidence" value="ECO:0007669"/>
    <property type="project" value="InterPro"/>
</dbReference>
<evidence type="ECO:0000313" key="9">
    <source>
        <dbReference type="Proteomes" id="UP001288944"/>
    </source>
</evidence>
<dbReference type="GO" id="GO:0003677">
    <property type="term" value="F:DNA binding"/>
    <property type="evidence" value="ECO:0007669"/>
    <property type="project" value="UniProtKB-UniRule"/>
</dbReference>
<evidence type="ECO:0000256" key="1">
    <source>
        <dbReference type="ARBA" id="ARBA00000185"/>
    </source>
</evidence>
<dbReference type="Pfam" id="PF00521">
    <property type="entry name" value="DNA_topoisoIV"/>
    <property type="match status" value="1"/>
</dbReference>
<reference evidence="8" key="1">
    <citation type="submission" date="2019-11" db="EMBL/GenBank/DDBJ databases">
        <title>Characterization of Clostridium perfringens isolates from swine manure treated agricultural soils.</title>
        <authorList>
            <person name="Wushke S.T."/>
        </authorList>
    </citation>
    <scope>NUCLEOTIDE SEQUENCE</scope>
    <source>
        <strain evidence="8">X62</strain>
    </source>
</reference>
<sequence>VDFIPNFDGEEKEPVVLPSRYPNLLVNGSSGIAVGMATNIPPHNLGEVIDGTIMLIDNPETTILELMTVIKGPDFPTGATIMGKAGIRAAYETGKGRIIVRAKAEIEEENNRHRIIVTEIPYQVNKAKLIENIADLVKDKRIVGISDLRDESDREGMR</sequence>
<dbReference type="SMART" id="SM00434">
    <property type="entry name" value="TOP4c"/>
    <property type="match status" value="1"/>
</dbReference>
<evidence type="ECO:0000313" key="8">
    <source>
        <dbReference type="EMBL" id="MDZ7543267.1"/>
    </source>
</evidence>
<proteinExistence type="inferred from homology"/>
<feature type="non-terminal residue" evidence="8">
    <location>
        <position position="158"/>
    </location>
</feature>
<evidence type="ECO:0000256" key="2">
    <source>
        <dbReference type="ARBA" id="ARBA00008263"/>
    </source>
</evidence>
<dbReference type="GO" id="GO:0034335">
    <property type="term" value="F:DNA negative supercoiling activity"/>
    <property type="evidence" value="ECO:0007669"/>
    <property type="project" value="UniProtKB-ARBA"/>
</dbReference>
<protein>
    <submittedName>
        <fullName evidence="8">DNA gyrase subunit A</fullName>
    </submittedName>
</protein>
<dbReference type="InterPro" id="IPR013758">
    <property type="entry name" value="Topo_IIA_A/C_ab"/>
</dbReference>
<dbReference type="SUPFAM" id="SSF56719">
    <property type="entry name" value="Type II DNA topoisomerase"/>
    <property type="match status" value="1"/>
</dbReference>
<dbReference type="GO" id="GO:0006265">
    <property type="term" value="P:DNA topological change"/>
    <property type="evidence" value="ECO:0007669"/>
    <property type="project" value="InterPro"/>
</dbReference>
<dbReference type="InterPro" id="IPR013760">
    <property type="entry name" value="Topo_IIA-like_dom_sf"/>
</dbReference>
<dbReference type="PROSITE" id="PS52040">
    <property type="entry name" value="TOPO_IIA"/>
    <property type="match status" value="1"/>
</dbReference>
<evidence type="ECO:0000256" key="3">
    <source>
        <dbReference type="ARBA" id="ARBA00023029"/>
    </source>
</evidence>
<evidence type="ECO:0000256" key="5">
    <source>
        <dbReference type="ARBA" id="ARBA00023235"/>
    </source>
</evidence>
<comment type="caution">
    <text evidence="8">The sequence shown here is derived from an EMBL/GenBank/DDBJ whole genome shotgun (WGS) entry which is preliminary data.</text>
</comment>
<comment type="caution">
    <text evidence="6">Lacks conserved residue(s) required for the propagation of feature annotation.</text>
</comment>
<keyword evidence="3" id="KW-0799">Topoisomerase</keyword>
<dbReference type="GO" id="GO:0005737">
    <property type="term" value="C:cytoplasm"/>
    <property type="evidence" value="ECO:0007669"/>
    <property type="project" value="TreeGrafter"/>
</dbReference>
<dbReference type="Proteomes" id="UP001288944">
    <property type="component" value="Unassembled WGS sequence"/>
</dbReference>
<feature type="domain" description="Topo IIA-type catalytic" evidence="7">
    <location>
        <begin position="1"/>
        <end position="158"/>
    </location>
</feature>
<dbReference type="Gene3D" id="3.30.1360.40">
    <property type="match status" value="1"/>
</dbReference>
<dbReference type="InterPro" id="IPR050220">
    <property type="entry name" value="Type_II_DNA_Topoisomerases"/>
</dbReference>
<keyword evidence="4 6" id="KW-0238">DNA-binding</keyword>
<comment type="similarity">
    <text evidence="2">Belongs to the type II topoisomerase GyrA/ParC subunit family.</text>
</comment>
<keyword evidence="5" id="KW-0413">Isomerase</keyword>
<evidence type="ECO:0000256" key="6">
    <source>
        <dbReference type="PROSITE-ProRule" id="PRU01384"/>
    </source>
</evidence>
<dbReference type="GO" id="GO:0009330">
    <property type="term" value="C:DNA topoisomerase type II (double strand cut, ATP-hydrolyzing) complex"/>
    <property type="evidence" value="ECO:0007669"/>
    <property type="project" value="TreeGrafter"/>
</dbReference>
<dbReference type="InterPro" id="IPR002205">
    <property type="entry name" value="Topo_IIA_dom_A"/>
</dbReference>